<evidence type="ECO:0000259" key="2">
    <source>
        <dbReference type="PROSITE" id="PS50172"/>
    </source>
</evidence>
<dbReference type="GO" id="GO:0000278">
    <property type="term" value="P:mitotic cell cycle"/>
    <property type="evidence" value="ECO:0007669"/>
    <property type="project" value="TreeGrafter"/>
</dbReference>
<feature type="compositionally biased region" description="Polar residues" evidence="1">
    <location>
        <begin position="886"/>
        <end position="905"/>
    </location>
</feature>
<feature type="compositionally biased region" description="Polar residues" evidence="1">
    <location>
        <begin position="852"/>
        <end position="870"/>
    </location>
</feature>
<dbReference type="EMBL" id="CVQH01026305">
    <property type="protein sequence ID" value="CRK40402.1"/>
    <property type="molecule type" value="Genomic_DNA"/>
</dbReference>
<feature type="region of interest" description="Disordered" evidence="1">
    <location>
        <begin position="1018"/>
        <end position="1087"/>
    </location>
</feature>
<dbReference type="Proteomes" id="UP000044602">
    <property type="component" value="Unassembled WGS sequence"/>
</dbReference>
<accession>A0A0G4N1T0</accession>
<dbReference type="PANTHER" id="PTHR14625">
    <property type="entry name" value="MICROCEPHALIN"/>
    <property type="match status" value="1"/>
</dbReference>
<feature type="compositionally biased region" description="Basic and acidic residues" evidence="1">
    <location>
        <begin position="117"/>
        <end position="126"/>
    </location>
</feature>
<feature type="region of interest" description="Disordered" evidence="1">
    <location>
        <begin position="1"/>
        <end position="443"/>
    </location>
</feature>
<feature type="compositionally biased region" description="Low complexity" evidence="1">
    <location>
        <begin position="159"/>
        <end position="169"/>
    </location>
</feature>
<keyword evidence="4" id="KW-1185">Reference proteome</keyword>
<feature type="region of interest" description="Disordered" evidence="1">
    <location>
        <begin position="564"/>
        <end position="703"/>
    </location>
</feature>
<dbReference type="AlphaFoldDB" id="A0A0G4N1T0"/>
<evidence type="ECO:0000313" key="3">
    <source>
        <dbReference type="EMBL" id="CRK40402.1"/>
    </source>
</evidence>
<dbReference type="InterPro" id="IPR001357">
    <property type="entry name" value="BRCT_dom"/>
</dbReference>
<feature type="compositionally biased region" description="Basic and acidic residues" evidence="1">
    <location>
        <begin position="175"/>
        <end position="192"/>
    </location>
</feature>
<dbReference type="SUPFAM" id="SSF52113">
    <property type="entry name" value="BRCT domain"/>
    <property type="match status" value="1"/>
</dbReference>
<dbReference type="Gene3D" id="3.40.50.10190">
    <property type="entry name" value="BRCT domain"/>
    <property type="match status" value="1"/>
</dbReference>
<protein>
    <recommendedName>
        <fullName evidence="2">BRCT domain-containing protein</fullName>
    </recommendedName>
</protein>
<evidence type="ECO:0000313" key="4">
    <source>
        <dbReference type="Proteomes" id="UP000044602"/>
    </source>
</evidence>
<feature type="compositionally biased region" description="Low complexity" evidence="1">
    <location>
        <begin position="13"/>
        <end position="48"/>
    </location>
</feature>
<feature type="compositionally biased region" description="Polar residues" evidence="1">
    <location>
        <begin position="349"/>
        <end position="380"/>
    </location>
</feature>
<feature type="compositionally biased region" description="Low complexity" evidence="1">
    <location>
        <begin position="426"/>
        <end position="443"/>
    </location>
</feature>
<organism evidence="3 4">
    <name type="scientific">Verticillium longisporum</name>
    <name type="common">Verticillium dahliae var. longisporum</name>
    <dbReference type="NCBI Taxonomy" id="100787"/>
    <lineage>
        <taxon>Eukaryota</taxon>
        <taxon>Fungi</taxon>
        <taxon>Dikarya</taxon>
        <taxon>Ascomycota</taxon>
        <taxon>Pezizomycotina</taxon>
        <taxon>Sordariomycetes</taxon>
        <taxon>Hypocreomycetidae</taxon>
        <taxon>Glomerellales</taxon>
        <taxon>Plectosphaerellaceae</taxon>
        <taxon>Verticillium</taxon>
    </lineage>
</organism>
<feature type="compositionally biased region" description="Polar residues" evidence="1">
    <location>
        <begin position="1117"/>
        <end position="1129"/>
    </location>
</feature>
<feature type="compositionally biased region" description="Acidic residues" evidence="1">
    <location>
        <begin position="605"/>
        <end position="617"/>
    </location>
</feature>
<feature type="region of interest" description="Disordered" evidence="1">
    <location>
        <begin position="782"/>
        <end position="913"/>
    </location>
</feature>
<proteinExistence type="predicted"/>
<feature type="compositionally biased region" description="Polar residues" evidence="1">
    <location>
        <begin position="1049"/>
        <end position="1068"/>
    </location>
</feature>
<feature type="region of interest" description="Disordered" evidence="1">
    <location>
        <begin position="1117"/>
        <end position="1142"/>
    </location>
</feature>
<sequence>MDPQSPPKRMTRARAAAKAGDAGPKTTKIMTAAAKAKAAPAATRATASSKRKTRSDEDEEDHNEASSTEAPARATRARGRPKKAAEEPGEEEATSSSAPGRATRARAAARKAAADVPKPEPTKETALKTTTRGPGRPRRLATQEDAPAASEPPKRATRTRAATVTAAKPVVRKKVTFEEPEKENVDPDEGKKTPGLRGRPVRKPPVPKAARPASTKTAATAAAKETKETKAPLSPKKVTQMPHSRDDSEDELCQTPVKALMKSPVKPPSSALGSFRKLEPRPRETEPAGDVADDEGETPEITLSSPAKRPPTSPSRDNMKSPAKRADGVTILRPASAIKPSINGEATPFKSSLLNSPAKRSQSAVKSLNLPTHNRSTAEASRSPFKASLLQSPAKRPVIPFKTHATPRLQNVVESPLASTRKAPGASAEAETSSQATQSAQTKAVYMASPAALPSAMSSSEKLMFEEQGDDAMDQMADQILLQEPSTLNFPGRLSAVLPRYADPALKDNLAILHENLEDEVREAEANSSAQAVSQIVDELTPHEDVVADEVTDEDGDSIMTEELEVENQENEPPVSAVADDTEGPVNAPAPPMGVFALREKDTTPYDDMDSESDDEIAYSGEGQSSPTRAIPFTPTPASSSRRSMGQSSNKLGFTPLAQQLSAWSAASPAKQTRQPAPKPTVESPKKPAQSPAASVRIDDSPAKSTFFEDEMTIRAEFDLQQQVEAAIEDEMMAELDDPEFDDMMITQEDMQLAAEADEMSLLEPSQVEEMASILALDDSLSEASQEYGDENEMPVDPAMNDGLSIPPTTPLRNLTREFHTVSKVPLKAADDSTPRPKKKRAASISRLPVSRPTQGLTRSATVMSYSPMKNNRPALEPKHDVEQQEPLQSAPVTPTKSDVWSTLGTPARTPRRDVDPALLSGAVVFVDVHTSEGDDASGIFVELLAQMGARSVKNWNWNPDSAGPDSPRIGITHVVYKDGGQRTLEKVRQAKGVVQCVGVSWVLDCERENAWLDEAPYNIDTSSSSSRGGARRRKSMEPKALANLNGMVVTSPTKGSRNAQTAPNTPMNRRESTAWEHSPSDLVEDDDQEWQTLLTPVPQTPAPDALARYAAELTPGTPTATLSSSDGSPPSAPLGMKTCPPKPNAYSEMGHGILDREKDDNVVRRLMAARRKSLQFAPKIGSPLARAW</sequence>
<reference evidence="3 4" key="1">
    <citation type="submission" date="2015-05" db="EMBL/GenBank/DDBJ databases">
        <authorList>
            <person name="Wang D.B."/>
            <person name="Wang M."/>
        </authorList>
    </citation>
    <scope>NUCLEOTIDE SEQUENCE [LARGE SCALE GENOMIC DNA]</scope>
    <source>
        <strain evidence="3">VL1</strain>
    </source>
</reference>
<feature type="compositionally biased region" description="Low complexity" evidence="1">
    <location>
        <begin position="208"/>
        <end position="223"/>
    </location>
</feature>
<evidence type="ECO:0000256" key="1">
    <source>
        <dbReference type="SAM" id="MobiDB-lite"/>
    </source>
</evidence>
<feature type="compositionally biased region" description="Low complexity" evidence="1">
    <location>
        <begin position="639"/>
        <end position="649"/>
    </location>
</feature>
<dbReference type="InterPro" id="IPR036420">
    <property type="entry name" value="BRCT_dom_sf"/>
</dbReference>
<dbReference type="CDD" id="cd17716">
    <property type="entry name" value="BRCT_microcephalin_rpt1"/>
    <property type="match status" value="1"/>
</dbReference>
<feature type="compositionally biased region" description="Low complexity" evidence="1">
    <location>
        <begin position="656"/>
        <end position="670"/>
    </location>
</feature>
<name>A0A0G4N1T0_VERLO</name>
<dbReference type="PANTHER" id="PTHR14625:SF3">
    <property type="entry name" value="MICROCEPHALIN"/>
    <property type="match status" value="1"/>
</dbReference>
<dbReference type="InterPro" id="IPR022047">
    <property type="entry name" value="Microcephalin-like"/>
</dbReference>
<feature type="compositionally biased region" description="Low complexity" evidence="1">
    <location>
        <begin position="65"/>
        <end position="74"/>
    </location>
</feature>
<feature type="domain" description="BRCT" evidence="2">
    <location>
        <begin position="915"/>
        <end position="1020"/>
    </location>
</feature>
<feature type="compositionally biased region" description="Basic and acidic residues" evidence="1">
    <location>
        <begin position="276"/>
        <end position="286"/>
    </location>
</feature>
<gene>
    <name evidence="3" type="ORF">BN1708_008192</name>
</gene>
<dbReference type="STRING" id="100787.A0A0G4N1T0"/>
<dbReference type="PROSITE" id="PS50172">
    <property type="entry name" value="BRCT"/>
    <property type="match status" value="1"/>
</dbReference>